<name>M5EP47_9HYPH</name>
<keyword evidence="2" id="KW-1185">Reference proteome</keyword>
<protein>
    <submittedName>
        <fullName evidence="1">Uncharacterized protein</fullName>
    </submittedName>
</protein>
<gene>
    <name evidence="1" type="ORF">MESS2_1700010</name>
</gene>
<dbReference type="EMBL" id="CAUM01000080">
    <property type="protein sequence ID" value="CCV05883.1"/>
    <property type="molecule type" value="Genomic_DNA"/>
</dbReference>
<evidence type="ECO:0000313" key="1">
    <source>
        <dbReference type="EMBL" id="CCV05883.1"/>
    </source>
</evidence>
<dbReference type="Proteomes" id="UP000012062">
    <property type="component" value="Unassembled WGS sequence"/>
</dbReference>
<accession>M5EP47</accession>
<organism evidence="1 2">
    <name type="scientific">Mesorhizobium metallidurans STM 2683</name>
    <dbReference type="NCBI Taxonomy" id="1297569"/>
    <lineage>
        <taxon>Bacteria</taxon>
        <taxon>Pseudomonadati</taxon>
        <taxon>Pseudomonadota</taxon>
        <taxon>Alphaproteobacteria</taxon>
        <taxon>Hyphomicrobiales</taxon>
        <taxon>Phyllobacteriaceae</taxon>
        <taxon>Mesorhizobium</taxon>
    </lineage>
</organism>
<proteinExistence type="predicted"/>
<reference evidence="1 2" key="1">
    <citation type="submission" date="2013-02" db="EMBL/GenBank/DDBJ databases">
        <authorList>
            <person name="Genoscope - CEA"/>
        </authorList>
    </citation>
    <scope>NUCLEOTIDE SEQUENCE [LARGE SCALE GENOMIC DNA]</scope>
    <source>
        <strain evidence="1 2">STM 2683</strain>
    </source>
</reference>
<dbReference type="STRING" id="1297569.MESS2_1700010"/>
<sequence length="78" mass="8896">MARGLPVTANSLALYNSCRRAPLTYVSDPTMVRQNERFDFCLLAPQTRFSPGGWAAEPDNADVPRKYPNFRVYEIRES</sequence>
<dbReference type="AlphaFoldDB" id="M5EP47"/>
<comment type="caution">
    <text evidence="1">The sequence shown here is derived from an EMBL/GenBank/DDBJ whole genome shotgun (WGS) entry which is preliminary data.</text>
</comment>
<evidence type="ECO:0000313" key="2">
    <source>
        <dbReference type="Proteomes" id="UP000012062"/>
    </source>
</evidence>